<dbReference type="RefSeq" id="WP_096341341.1">
    <property type="nucleotide sequence ID" value="NZ_NWMW01000001.1"/>
</dbReference>
<proteinExistence type="predicted"/>
<feature type="domain" description="ABC transporter" evidence="6">
    <location>
        <begin position="4"/>
        <end position="239"/>
    </location>
</feature>
<dbReference type="Gene3D" id="3.40.50.300">
    <property type="entry name" value="P-loop containing nucleotide triphosphate hydrolases"/>
    <property type="match status" value="1"/>
</dbReference>
<dbReference type="PROSITE" id="PS50893">
    <property type="entry name" value="ABC_TRANSPORTER_2"/>
    <property type="match status" value="1"/>
</dbReference>
<evidence type="ECO:0000256" key="3">
    <source>
        <dbReference type="ARBA" id="ARBA00022840"/>
    </source>
</evidence>
<dbReference type="PANTHER" id="PTHR42794:SF1">
    <property type="entry name" value="HEMIN IMPORT ATP-BINDING PROTEIN HMUV"/>
    <property type="match status" value="1"/>
</dbReference>
<keyword evidence="2" id="KW-0547">Nucleotide-binding</keyword>
<evidence type="ECO:0000256" key="4">
    <source>
        <dbReference type="ARBA" id="ARBA00022967"/>
    </source>
</evidence>
<dbReference type="GO" id="GO:0005524">
    <property type="term" value="F:ATP binding"/>
    <property type="evidence" value="ECO:0007669"/>
    <property type="project" value="UniProtKB-KW"/>
</dbReference>
<dbReference type="PANTHER" id="PTHR42794">
    <property type="entry name" value="HEMIN IMPORT ATP-BINDING PROTEIN HMUV"/>
    <property type="match status" value="1"/>
</dbReference>
<dbReference type="SMART" id="SM00382">
    <property type="entry name" value="AAA"/>
    <property type="match status" value="1"/>
</dbReference>
<keyword evidence="8" id="KW-1185">Reference proteome</keyword>
<protein>
    <submittedName>
        <fullName evidence="7">ABC transporter</fullName>
    </submittedName>
</protein>
<evidence type="ECO:0000259" key="6">
    <source>
        <dbReference type="PROSITE" id="PS50893"/>
    </source>
</evidence>
<dbReference type="GO" id="GO:0016887">
    <property type="term" value="F:ATP hydrolysis activity"/>
    <property type="evidence" value="ECO:0007669"/>
    <property type="project" value="InterPro"/>
</dbReference>
<dbReference type="Proteomes" id="UP000218366">
    <property type="component" value="Unassembled WGS sequence"/>
</dbReference>
<keyword evidence="3" id="KW-0067">ATP-binding</keyword>
<dbReference type="InterPro" id="IPR027417">
    <property type="entry name" value="P-loop_NTPase"/>
</dbReference>
<organism evidence="7 8">
    <name type="scientific">Sphingomonas spermidinifaciens</name>
    <dbReference type="NCBI Taxonomy" id="1141889"/>
    <lineage>
        <taxon>Bacteria</taxon>
        <taxon>Pseudomonadati</taxon>
        <taxon>Pseudomonadota</taxon>
        <taxon>Alphaproteobacteria</taxon>
        <taxon>Sphingomonadales</taxon>
        <taxon>Sphingomonadaceae</taxon>
        <taxon>Sphingomonas</taxon>
    </lineage>
</organism>
<comment type="function">
    <text evidence="5">Part of the ABC transporter complex HmuTUV involved in hemin import. Responsible for energy coupling to the transport system.</text>
</comment>
<keyword evidence="1" id="KW-0813">Transport</keyword>
<evidence type="ECO:0000256" key="2">
    <source>
        <dbReference type="ARBA" id="ARBA00022741"/>
    </source>
</evidence>
<dbReference type="CDD" id="cd03214">
    <property type="entry name" value="ABC_Iron-Siderophores_B12_Hemin"/>
    <property type="match status" value="1"/>
</dbReference>
<evidence type="ECO:0000313" key="7">
    <source>
        <dbReference type="EMBL" id="PCD02940.1"/>
    </source>
</evidence>
<evidence type="ECO:0000313" key="8">
    <source>
        <dbReference type="Proteomes" id="UP000218366"/>
    </source>
</evidence>
<gene>
    <name evidence="7" type="ORF">COC42_00395</name>
</gene>
<accession>A0A2A4B4E1</accession>
<sequence length="255" mass="27010">MTRLSLADVTLRRGGRFVLESVDAVFEAGRLTAVIGPNGAGKSTLLEVAAGLLRPDAGEVLLGGEPIRAIAPRRLASIRAYLPQSPRAEWPVSVERLVALGLSPQLPAFGSLPARWQPAIDGALARFDLLALRERSATRLSGGELARAMLARAVVAEPRLLIVDEPSAGLDPRHAHEAARQLRALADGGCTVVVALHDLDLAARIADEVVALKDGRLLAAGPARDVLTGPILTALYDMPVKVEEEARDVSIRFGD</sequence>
<name>A0A2A4B4E1_9SPHN</name>
<dbReference type="SUPFAM" id="SSF52540">
    <property type="entry name" value="P-loop containing nucleoside triphosphate hydrolases"/>
    <property type="match status" value="1"/>
</dbReference>
<evidence type="ECO:0000256" key="1">
    <source>
        <dbReference type="ARBA" id="ARBA00022448"/>
    </source>
</evidence>
<reference evidence="7 8" key="1">
    <citation type="submission" date="2017-09" db="EMBL/GenBank/DDBJ databases">
        <title>Sphingomonas spermidinifaciens 9NM-10, whole genome shotgun sequence.</title>
        <authorList>
            <person name="Feng G."/>
            <person name="Zhu H."/>
        </authorList>
    </citation>
    <scope>NUCLEOTIDE SEQUENCE [LARGE SCALE GENOMIC DNA]</scope>
    <source>
        <strain evidence="7 8">9NM-10</strain>
    </source>
</reference>
<keyword evidence="4" id="KW-1278">Translocase</keyword>
<dbReference type="InterPro" id="IPR003439">
    <property type="entry name" value="ABC_transporter-like_ATP-bd"/>
</dbReference>
<dbReference type="AlphaFoldDB" id="A0A2A4B4E1"/>
<dbReference type="OrthoDB" id="9810077at2"/>
<dbReference type="PROSITE" id="PS00211">
    <property type="entry name" value="ABC_TRANSPORTER_1"/>
    <property type="match status" value="1"/>
</dbReference>
<dbReference type="EMBL" id="NWMW01000001">
    <property type="protein sequence ID" value="PCD02940.1"/>
    <property type="molecule type" value="Genomic_DNA"/>
</dbReference>
<evidence type="ECO:0000256" key="5">
    <source>
        <dbReference type="ARBA" id="ARBA00037066"/>
    </source>
</evidence>
<dbReference type="InterPro" id="IPR017871">
    <property type="entry name" value="ABC_transporter-like_CS"/>
</dbReference>
<dbReference type="Pfam" id="PF00005">
    <property type="entry name" value="ABC_tran"/>
    <property type="match status" value="1"/>
</dbReference>
<dbReference type="InterPro" id="IPR003593">
    <property type="entry name" value="AAA+_ATPase"/>
</dbReference>
<comment type="caution">
    <text evidence="7">The sequence shown here is derived from an EMBL/GenBank/DDBJ whole genome shotgun (WGS) entry which is preliminary data.</text>
</comment>